<feature type="region of interest" description="Disordered" evidence="1">
    <location>
        <begin position="230"/>
        <end position="264"/>
    </location>
</feature>
<dbReference type="Pfam" id="PF13976">
    <property type="entry name" value="gag_pre-integrs"/>
    <property type="match status" value="1"/>
</dbReference>
<dbReference type="AlphaFoldDB" id="A0A6A2XES6"/>
<dbReference type="CDD" id="cd09272">
    <property type="entry name" value="RNase_HI_RT_Ty1"/>
    <property type="match status" value="1"/>
</dbReference>
<dbReference type="Proteomes" id="UP000436088">
    <property type="component" value="Unassembled WGS sequence"/>
</dbReference>
<evidence type="ECO:0000259" key="2">
    <source>
        <dbReference type="Pfam" id="PF07727"/>
    </source>
</evidence>
<feature type="compositionally biased region" description="Low complexity" evidence="1">
    <location>
        <begin position="244"/>
        <end position="264"/>
    </location>
</feature>
<dbReference type="InterPro" id="IPR013103">
    <property type="entry name" value="RVT_2"/>
</dbReference>
<evidence type="ECO:0008006" key="6">
    <source>
        <dbReference type="Google" id="ProtNLM"/>
    </source>
</evidence>
<dbReference type="PANTHER" id="PTHR11439:SF517">
    <property type="entry name" value="CYSTEINE-RICH RLK (RECEPTOR-LIKE PROTEIN KINASE) 8"/>
    <property type="match status" value="1"/>
</dbReference>
<sequence>MANDMEPFQVLTLNNNYDNWSIKMKALLGSQDVWDIIEKCYNEPADYVVFVTLTSYQKTTMKDSRKRDKKALYLIYQALDDDGFEKISSESSSKEAWEKLQTSYKGSEQVKKDKNNFIAKVSMSKNRMFLINIQNDVAKFLKACYKYASWLWHLQFGHLDFRGLELLSMKEMVKGLPRINYPDQLCERCLVEKQFRKNFLKESETRAKKPLELIHIDVCGSIKPCSLDNSEPKQELATPPISRTSTTQVDSSPSSSSSGSQSERVVQCKRSLRGLYEGHKAIGVKWVYKTKKNAKGDIERHKARLVAKGYSQKVEIDYDENGFNKCPYEHALYIKIKDGDILIVCLYVENLIFTGSHPSMFNEFKDVMMKEFEMIDMGLMAYYLGIEFKQQNDGLFISHESYAKKILKKFNCKPISTQTEYRIKMSKHEEDESIDPTFFKSLVGSLRYLICTRPDILQSVGLVSCYMESLTTTHFKFAKRILRYLKGTVDFGLFYSVSNDYKLVGYSDSDWGGDIDNRKSTTGFIFFMGDIALTWMSKKQPIVTLSTYEPEYVVAISCVCHAIWLRNLLKEIGLI</sequence>
<comment type="caution">
    <text evidence="4">The sequence shown here is derived from an EMBL/GenBank/DDBJ whole genome shotgun (WGS) entry which is preliminary data.</text>
</comment>
<reference evidence="4" key="1">
    <citation type="submission" date="2019-09" db="EMBL/GenBank/DDBJ databases">
        <title>Draft genome information of white flower Hibiscus syriacus.</title>
        <authorList>
            <person name="Kim Y.-M."/>
        </authorList>
    </citation>
    <scope>NUCLEOTIDE SEQUENCE [LARGE SCALE GENOMIC DNA]</scope>
    <source>
        <strain evidence="4">YM2019G1</strain>
    </source>
</reference>
<organism evidence="4 5">
    <name type="scientific">Hibiscus syriacus</name>
    <name type="common">Rose of Sharon</name>
    <dbReference type="NCBI Taxonomy" id="106335"/>
    <lineage>
        <taxon>Eukaryota</taxon>
        <taxon>Viridiplantae</taxon>
        <taxon>Streptophyta</taxon>
        <taxon>Embryophyta</taxon>
        <taxon>Tracheophyta</taxon>
        <taxon>Spermatophyta</taxon>
        <taxon>Magnoliopsida</taxon>
        <taxon>eudicotyledons</taxon>
        <taxon>Gunneridae</taxon>
        <taxon>Pentapetalae</taxon>
        <taxon>rosids</taxon>
        <taxon>malvids</taxon>
        <taxon>Malvales</taxon>
        <taxon>Malvaceae</taxon>
        <taxon>Malvoideae</taxon>
        <taxon>Hibiscus</taxon>
    </lineage>
</organism>
<dbReference type="PANTHER" id="PTHR11439">
    <property type="entry name" value="GAG-POL-RELATED RETROTRANSPOSON"/>
    <property type="match status" value="1"/>
</dbReference>
<gene>
    <name evidence="4" type="ORF">F3Y22_tig00111758pilonHSYRG00024</name>
</gene>
<dbReference type="EMBL" id="VEPZ02001419">
    <property type="protein sequence ID" value="KAE8674311.1"/>
    <property type="molecule type" value="Genomic_DNA"/>
</dbReference>
<feature type="domain" description="GAG-pre-integrase" evidence="3">
    <location>
        <begin position="145"/>
        <end position="194"/>
    </location>
</feature>
<protein>
    <recommendedName>
        <fullName evidence="6">Reverse transcriptase Ty1/copia-type domain-containing protein</fullName>
    </recommendedName>
</protein>
<dbReference type="Pfam" id="PF07727">
    <property type="entry name" value="RVT_2"/>
    <property type="match status" value="1"/>
</dbReference>
<feature type="domain" description="Reverse transcriptase Ty1/copia-type" evidence="2">
    <location>
        <begin position="320"/>
        <end position="413"/>
    </location>
</feature>
<evidence type="ECO:0000313" key="5">
    <source>
        <dbReference type="Proteomes" id="UP000436088"/>
    </source>
</evidence>
<evidence type="ECO:0000256" key="1">
    <source>
        <dbReference type="SAM" id="MobiDB-lite"/>
    </source>
</evidence>
<dbReference type="Pfam" id="PF14223">
    <property type="entry name" value="Retrotran_gag_2"/>
    <property type="match status" value="1"/>
</dbReference>
<evidence type="ECO:0000313" key="4">
    <source>
        <dbReference type="EMBL" id="KAE8674311.1"/>
    </source>
</evidence>
<dbReference type="InterPro" id="IPR025724">
    <property type="entry name" value="GAG-pre-integrase_dom"/>
</dbReference>
<name>A0A6A2XES6_HIBSY</name>
<accession>A0A6A2XES6</accession>
<proteinExistence type="predicted"/>
<keyword evidence="5" id="KW-1185">Reference proteome</keyword>
<evidence type="ECO:0000259" key="3">
    <source>
        <dbReference type="Pfam" id="PF13976"/>
    </source>
</evidence>